<dbReference type="Pfam" id="PF00353">
    <property type="entry name" value="HemolysinCabind"/>
    <property type="match status" value="6"/>
</dbReference>
<reference evidence="3 4" key="1">
    <citation type="submission" date="2020-05" db="EMBL/GenBank/DDBJ databases">
        <title>Complete closed genome sequence of Defluviicoccus vanus.</title>
        <authorList>
            <person name="Bessarab I."/>
            <person name="Arumugam K."/>
            <person name="Maszenan A.M."/>
            <person name="Seviour R.J."/>
            <person name="Williams R.B."/>
        </authorList>
    </citation>
    <scope>NUCLEOTIDE SEQUENCE [LARGE SCALE GENOMIC DNA]</scope>
    <source>
        <strain evidence="3 4">Ben 114</strain>
    </source>
</reference>
<protein>
    <submittedName>
        <fullName evidence="3">Calcium-binding protein</fullName>
    </submittedName>
</protein>
<name>A0A7H1N0E3_9PROT</name>
<dbReference type="InterPro" id="IPR018511">
    <property type="entry name" value="Hemolysin-typ_Ca-bd_CS"/>
</dbReference>
<dbReference type="InterPro" id="IPR050557">
    <property type="entry name" value="RTX_toxin/Mannuronan_C5-epim"/>
</dbReference>
<dbReference type="GO" id="GO:0005509">
    <property type="term" value="F:calcium ion binding"/>
    <property type="evidence" value="ECO:0007669"/>
    <property type="project" value="InterPro"/>
</dbReference>
<dbReference type="AlphaFoldDB" id="A0A7H1N0E3"/>
<dbReference type="PANTHER" id="PTHR38340:SF1">
    <property type="entry name" value="S-LAYER PROTEIN"/>
    <property type="match status" value="1"/>
</dbReference>
<dbReference type="PROSITE" id="PS00330">
    <property type="entry name" value="HEMOLYSIN_CALCIUM"/>
    <property type="match status" value="7"/>
</dbReference>
<dbReference type="KEGG" id="dvn:HQ394_07345"/>
<dbReference type="Gene3D" id="2.150.10.10">
    <property type="entry name" value="Serralysin-like metalloprotease, C-terminal"/>
    <property type="match status" value="3"/>
</dbReference>
<dbReference type="SUPFAM" id="SSF51120">
    <property type="entry name" value="beta-Roll"/>
    <property type="match status" value="6"/>
</dbReference>
<dbReference type="RefSeq" id="WP_190262686.1">
    <property type="nucleotide sequence ID" value="NZ_CP053923.1"/>
</dbReference>
<dbReference type="Proteomes" id="UP000516369">
    <property type="component" value="Chromosome"/>
</dbReference>
<organism evidence="3 4">
    <name type="scientific">Defluviicoccus vanus</name>
    <dbReference type="NCBI Taxonomy" id="111831"/>
    <lineage>
        <taxon>Bacteria</taxon>
        <taxon>Pseudomonadati</taxon>
        <taxon>Pseudomonadota</taxon>
        <taxon>Alphaproteobacteria</taxon>
        <taxon>Rhodospirillales</taxon>
        <taxon>Rhodospirillaceae</taxon>
        <taxon>Defluviicoccus</taxon>
    </lineage>
</organism>
<sequence length="635" mass="60938">MGQCDRTGGIETLAGGLGNDTIFGAEGADLLRGDAGNDSLDGGAGIDTLVGGAGNDTYVVDSSSDVISELAGGGIDTVQSSVTFSLAPVALANVENLTLSGTAAINASGSAANNVLTGNAGNNVLNGGAGIDTLIGGAGDDTYVVDTTTDMITEVAGGGIDTVQSSVTFSLAAFGNIENLTLTATAAVNGTGNALANTLIGNAANNLLTGLDGNDTLNGGAGIDTLVGGAGNDTYVVDTTTDTITEVAGGGIDTVQSSVTFSLAGIAEVENLTLTGTAAINATGNALANSLTGNAASNLLSGLGGNDTLNGGAGIDTLVGGAGGDVYVVDSTSDTITEAAGGGIDTVQSSVTFSLAGIAEVENLTLTGTGAINGTGNALANTLTGNAASNRLTGLDGNDTLNGGAGVDTLVGGAGNDVYVAESTTDTIIEAAGGGIDTVQSSVTFSLAGIAEVENLTLTGTAAVNGTGSALANTLTGNAAANLLSGLDGNDSLVGGAGSDTLDGGIGNDTLFGGSDADLLTGGAGADSFVFRALTDFPASPARDTITAFDGIGATAGDVIDLSAIDANSSVAGDQAFAFIGTSAFVVGQAGGLHAIVSGTDTLIQGEITGDGIADFEFLVKGADATKWAATDFVL</sequence>
<accession>A0A7H1N0E3</accession>
<dbReference type="EMBL" id="CP053923">
    <property type="protein sequence ID" value="QNT69179.1"/>
    <property type="molecule type" value="Genomic_DNA"/>
</dbReference>
<dbReference type="InterPro" id="IPR011049">
    <property type="entry name" value="Serralysin-like_metalloprot_C"/>
</dbReference>
<evidence type="ECO:0000313" key="3">
    <source>
        <dbReference type="EMBL" id="QNT69179.1"/>
    </source>
</evidence>
<evidence type="ECO:0000256" key="2">
    <source>
        <dbReference type="ARBA" id="ARBA00022525"/>
    </source>
</evidence>
<dbReference type="GO" id="GO:0005576">
    <property type="term" value="C:extracellular region"/>
    <property type="evidence" value="ECO:0007669"/>
    <property type="project" value="UniProtKB-SubCell"/>
</dbReference>
<dbReference type="PANTHER" id="PTHR38340">
    <property type="entry name" value="S-LAYER PROTEIN"/>
    <property type="match status" value="1"/>
</dbReference>
<evidence type="ECO:0000256" key="1">
    <source>
        <dbReference type="ARBA" id="ARBA00004613"/>
    </source>
</evidence>
<dbReference type="InterPro" id="IPR001343">
    <property type="entry name" value="Hemolysn_Ca-bd"/>
</dbReference>
<proteinExistence type="predicted"/>
<dbReference type="PRINTS" id="PR00313">
    <property type="entry name" value="CABNDNGRPT"/>
</dbReference>
<gene>
    <name evidence="3" type="ORF">HQ394_07345</name>
</gene>
<keyword evidence="2" id="KW-0964">Secreted</keyword>
<comment type="subcellular location">
    <subcellularLocation>
        <location evidence="1">Secreted</location>
    </subcellularLocation>
</comment>
<keyword evidence="4" id="KW-1185">Reference proteome</keyword>
<evidence type="ECO:0000313" key="4">
    <source>
        <dbReference type="Proteomes" id="UP000516369"/>
    </source>
</evidence>